<dbReference type="Pfam" id="PF00167">
    <property type="entry name" value="FGF"/>
    <property type="match status" value="1"/>
</dbReference>
<evidence type="ECO:0000256" key="1">
    <source>
        <dbReference type="ARBA" id="ARBA00007936"/>
    </source>
</evidence>
<feature type="region of interest" description="Disordered" evidence="4">
    <location>
        <begin position="304"/>
        <end position="331"/>
    </location>
</feature>
<gene>
    <name evidence="5" type="primary">FGF12</name>
</gene>
<sequence>IITNCAHLVPEKKRKEKERPLFGTPRLRGARLSRVSPGGCLALEDLPPSLLLSFPPLPSCPPPPSPPALFAALLAGSRARRSWKHLPRQAPLPRLQLTAPTSRLSEFQTSGGGPPENRSRGDAFGRPHPAGTDLLISRTAGRRELNCCLPLLSCEPQLKGIVTRLFSQQGYFLQMHPDGTIDGTKDENSDYTLFNLIPVGLRVVAIQGVKASLYVAMNGEGYLYSSDVFTPECKFKESVFENYYVIYSSTLYRQQESGRAWFLGLNKEGQIMKGNRVKKTKPSSHFVPKPIEVCMYREPSLHEIGEKQGRSRKSSGTPTMNGGKVVNQDST</sequence>
<feature type="region of interest" description="Disordered" evidence="4">
    <location>
        <begin position="96"/>
        <end position="127"/>
    </location>
</feature>
<evidence type="ECO:0000256" key="4">
    <source>
        <dbReference type="SAM" id="MobiDB-lite"/>
    </source>
</evidence>
<reference evidence="5" key="3">
    <citation type="submission" date="2025-09" db="UniProtKB">
        <authorList>
            <consortium name="Ensembl"/>
        </authorList>
    </citation>
    <scope>IDENTIFICATION</scope>
    <source>
        <strain evidence="5">Hereford</strain>
    </source>
</reference>
<dbReference type="GO" id="GO:0045202">
    <property type="term" value="C:synapse"/>
    <property type="evidence" value="ECO:0007669"/>
    <property type="project" value="GOC"/>
</dbReference>
<dbReference type="Gene3D" id="2.80.10.50">
    <property type="match status" value="1"/>
</dbReference>
<accession>A0AAA9T5B4</accession>
<dbReference type="GO" id="GO:0008083">
    <property type="term" value="F:growth factor activity"/>
    <property type="evidence" value="ECO:0007669"/>
    <property type="project" value="UniProtKB-KW"/>
</dbReference>
<proteinExistence type="inferred from homology"/>
<organism evidence="5 6">
    <name type="scientific">Bos taurus</name>
    <name type="common">Bovine</name>
    <dbReference type="NCBI Taxonomy" id="9913"/>
    <lineage>
        <taxon>Eukaryota</taxon>
        <taxon>Metazoa</taxon>
        <taxon>Chordata</taxon>
        <taxon>Craniata</taxon>
        <taxon>Vertebrata</taxon>
        <taxon>Euteleostomi</taxon>
        <taxon>Mammalia</taxon>
        <taxon>Eutheria</taxon>
        <taxon>Laurasiatheria</taxon>
        <taxon>Artiodactyla</taxon>
        <taxon>Ruminantia</taxon>
        <taxon>Pecora</taxon>
        <taxon>Bovidae</taxon>
        <taxon>Bovinae</taxon>
        <taxon>Bos</taxon>
    </lineage>
</organism>
<reference evidence="5" key="1">
    <citation type="submission" date="2018-03" db="EMBL/GenBank/DDBJ databases">
        <title>ARS-UCD1.2.</title>
        <authorList>
            <person name="Rosen B.D."/>
            <person name="Bickhart D.M."/>
            <person name="Koren S."/>
            <person name="Schnabel R.D."/>
            <person name="Hall R."/>
            <person name="Zimin A."/>
            <person name="Dreischer C."/>
            <person name="Schultheiss S."/>
            <person name="Schroeder S.G."/>
            <person name="Elsik C.G."/>
            <person name="Couldrey C."/>
            <person name="Liu G.E."/>
            <person name="Van Tassell C.P."/>
            <person name="Phillippy A.M."/>
            <person name="Smith T.P.L."/>
            <person name="Medrano J.F."/>
        </authorList>
    </citation>
    <scope>NUCLEOTIDE SEQUENCE [LARGE SCALE GENOMIC DNA]</scope>
    <source>
        <strain evidence="5">Hereford</strain>
    </source>
</reference>
<dbReference type="GO" id="GO:0008344">
    <property type="term" value="P:adult locomotory behavior"/>
    <property type="evidence" value="ECO:0007669"/>
    <property type="project" value="Ensembl"/>
</dbReference>
<dbReference type="Ensembl" id="ENSBTAT00000093397.2">
    <property type="protein sequence ID" value="ENSBTAP00000091916.1"/>
    <property type="gene ID" value="ENSBTAG00000012413.8"/>
</dbReference>
<dbReference type="GO" id="GO:0010765">
    <property type="term" value="P:positive regulation of sodium ion transport"/>
    <property type="evidence" value="ECO:0007669"/>
    <property type="project" value="Ensembl"/>
</dbReference>
<dbReference type="GeneTree" id="ENSGT00940000155929"/>
<dbReference type="PRINTS" id="PR00263">
    <property type="entry name" value="HBGFFGF"/>
</dbReference>
<reference evidence="5" key="2">
    <citation type="submission" date="2025-08" db="UniProtKB">
        <authorList>
            <consortium name="Ensembl"/>
        </authorList>
    </citation>
    <scope>IDENTIFICATION</scope>
    <source>
        <strain evidence="5">Hereford</strain>
    </source>
</reference>
<dbReference type="Proteomes" id="UP000009136">
    <property type="component" value="Chromosome 1"/>
</dbReference>
<evidence type="ECO:0000313" key="5">
    <source>
        <dbReference type="Ensembl" id="ENSBTAP00000091916.1"/>
    </source>
</evidence>
<keyword evidence="6" id="KW-1185">Reference proteome</keyword>
<evidence type="ECO:0000256" key="3">
    <source>
        <dbReference type="RuleBase" id="RU049442"/>
    </source>
</evidence>
<dbReference type="AlphaFoldDB" id="A0AAA9T5B4"/>
<dbReference type="InterPro" id="IPR008996">
    <property type="entry name" value="IL1/FGF"/>
</dbReference>
<evidence type="ECO:0000313" key="6">
    <source>
        <dbReference type="Proteomes" id="UP000009136"/>
    </source>
</evidence>
<dbReference type="CDD" id="cd23328">
    <property type="entry name" value="beta-trefoil_FGF12"/>
    <property type="match status" value="1"/>
</dbReference>
<keyword evidence="2" id="KW-0339">Growth factor</keyword>
<dbReference type="PRINTS" id="PR00262">
    <property type="entry name" value="IL1HBGF"/>
</dbReference>
<dbReference type="PROSITE" id="PS00247">
    <property type="entry name" value="HBGF_FGF"/>
    <property type="match status" value="1"/>
</dbReference>
<dbReference type="GO" id="GO:0007268">
    <property type="term" value="P:chemical synaptic transmission"/>
    <property type="evidence" value="ECO:0007669"/>
    <property type="project" value="Ensembl"/>
</dbReference>
<dbReference type="FunFam" id="2.80.10.50:FF:000001">
    <property type="entry name" value="Fibroblast growth factor"/>
    <property type="match status" value="1"/>
</dbReference>
<dbReference type="SMART" id="SM00442">
    <property type="entry name" value="FGF"/>
    <property type="match status" value="1"/>
</dbReference>
<dbReference type="GO" id="GO:0050905">
    <property type="term" value="P:neuromuscular process"/>
    <property type="evidence" value="ECO:0007669"/>
    <property type="project" value="Ensembl"/>
</dbReference>
<feature type="compositionally biased region" description="Polar residues" evidence="4">
    <location>
        <begin position="98"/>
        <end position="109"/>
    </location>
</feature>
<dbReference type="InterPro" id="IPR002209">
    <property type="entry name" value="Fibroblast_GF_fam"/>
</dbReference>
<dbReference type="PANTHER" id="PTHR11486">
    <property type="entry name" value="FIBROBLAST GROWTH FACTOR"/>
    <property type="match status" value="1"/>
</dbReference>
<comment type="similarity">
    <text evidence="1 3">Belongs to the heparin-binding growth factors family.</text>
</comment>
<protein>
    <recommendedName>
        <fullName evidence="3">Fibroblast growth factor</fullName>
        <shortName evidence="3">FGF</shortName>
    </recommendedName>
</protein>
<dbReference type="SUPFAM" id="SSF50353">
    <property type="entry name" value="Cytokine"/>
    <property type="match status" value="1"/>
</dbReference>
<name>A0AAA9T5B4_BOVIN</name>
<evidence type="ECO:0000256" key="2">
    <source>
        <dbReference type="ARBA" id="ARBA00023030"/>
    </source>
</evidence>